<reference evidence="6" key="1">
    <citation type="submission" date="2017-02" db="UniProtKB">
        <authorList>
            <consortium name="WormBaseParasite"/>
        </authorList>
    </citation>
    <scope>IDENTIFICATION</scope>
</reference>
<reference evidence="4 5" key="2">
    <citation type="submission" date="2018-10" db="EMBL/GenBank/DDBJ databases">
        <authorList>
            <consortium name="Pathogen Informatics"/>
        </authorList>
    </citation>
    <scope>NUCLEOTIDE SEQUENCE [LARGE SCALE GENOMIC DNA]</scope>
</reference>
<dbReference type="GO" id="GO:0051598">
    <property type="term" value="P:meiotic recombination checkpoint signaling"/>
    <property type="evidence" value="ECO:0007669"/>
    <property type="project" value="TreeGrafter"/>
</dbReference>
<dbReference type="PANTHER" id="PTHR45991:SF1">
    <property type="entry name" value="PACHYTENE CHECKPOINT PROTEIN 2 HOMOLOG"/>
    <property type="match status" value="1"/>
</dbReference>
<sequence length="384" mass="43609">MDLDWCLSLTYVNSSDSEICLNEDLFVDSDIHFYHLKRFGPESQQLSPEDDSSAYKIWDLPCFDFDQQWENLIFDDNIKNDLLSYVGALLHISDLRANPSILRINRFVLLFGSPGTGKTSLCKGLAQKLAIALNLRYKRSVFVEINSHSLFSKWFSESGKLVLKMFGQIEELAEDGNSFIVVLIDEVESLGMTRKGSMNRNEPMDSIRVVNALLTQLDRIRRFSNVLVLGTSNLDEVLARITILLLLRSIPENNIVLNICRWIGRPSASAVYRILYSCIEEMQRIGIVERFYSESSEASFADGLSELSKKNAGVSARSLRQIPIIAYSKATEKSCSERFLQGKTYRLQMFQCFNFPKIYLYAGRPGLIVSTYNVMLISGSEEAE</sequence>
<evidence type="ECO:0000256" key="2">
    <source>
        <dbReference type="ARBA" id="ARBA00022840"/>
    </source>
</evidence>
<dbReference type="SMART" id="SM00382">
    <property type="entry name" value="AAA"/>
    <property type="match status" value="1"/>
</dbReference>
<dbReference type="AlphaFoldDB" id="A0A0N4UZ03"/>
<gene>
    <name evidence="4" type="ORF">EVEC_LOCUS2540</name>
</gene>
<keyword evidence="1" id="KW-0547">Nucleotide-binding</keyword>
<dbReference type="SUPFAM" id="SSF52540">
    <property type="entry name" value="P-loop containing nucleoside triphosphate hydrolases"/>
    <property type="match status" value="1"/>
</dbReference>
<feature type="domain" description="AAA+ ATPase" evidence="3">
    <location>
        <begin position="104"/>
        <end position="261"/>
    </location>
</feature>
<dbReference type="InterPro" id="IPR027417">
    <property type="entry name" value="P-loop_NTPase"/>
</dbReference>
<dbReference type="EMBL" id="UXUI01007399">
    <property type="protein sequence ID" value="VDD87397.1"/>
    <property type="molecule type" value="Genomic_DNA"/>
</dbReference>
<evidence type="ECO:0000313" key="4">
    <source>
        <dbReference type="EMBL" id="VDD87397.1"/>
    </source>
</evidence>
<dbReference type="GO" id="GO:0005524">
    <property type="term" value="F:ATP binding"/>
    <property type="evidence" value="ECO:0007669"/>
    <property type="project" value="UniProtKB-KW"/>
</dbReference>
<evidence type="ECO:0000313" key="5">
    <source>
        <dbReference type="Proteomes" id="UP000274131"/>
    </source>
</evidence>
<dbReference type="InterPro" id="IPR044539">
    <property type="entry name" value="Pch2-like"/>
</dbReference>
<dbReference type="Pfam" id="PF00004">
    <property type="entry name" value="AAA"/>
    <property type="match status" value="1"/>
</dbReference>
<keyword evidence="2" id="KW-0067">ATP-binding</keyword>
<name>A0A0N4UZ03_ENTVE</name>
<dbReference type="Proteomes" id="UP000274131">
    <property type="component" value="Unassembled WGS sequence"/>
</dbReference>
<dbReference type="GO" id="GO:0005634">
    <property type="term" value="C:nucleus"/>
    <property type="evidence" value="ECO:0007669"/>
    <property type="project" value="TreeGrafter"/>
</dbReference>
<evidence type="ECO:0000256" key="1">
    <source>
        <dbReference type="ARBA" id="ARBA00022741"/>
    </source>
</evidence>
<evidence type="ECO:0000259" key="3">
    <source>
        <dbReference type="SMART" id="SM00382"/>
    </source>
</evidence>
<protein>
    <submittedName>
        <fullName evidence="6">AAA domain-containing protein</fullName>
    </submittedName>
</protein>
<dbReference type="WBParaSite" id="EVEC_0000283201-mRNA-1">
    <property type="protein sequence ID" value="EVEC_0000283201-mRNA-1"/>
    <property type="gene ID" value="EVEC_0000283201"/>
</dbReference>
<dbReference type="GO" id="GO:0016887">
    <property type="term" value="F:ATP hydrolysis activity"/>
    <property type="evidence" value="ECO:0007669"/>
    <property type="project" value="InterPro"/>
</dbReference>
<evidence type="ECO:0000313" key="6">
    <source>
        <dbReference type="WBParaSite" id="EVEC_0000283201-mRNA-1"/>
    </source>
</evidence>
<dbReference type="InterPro" id="IPR003959">
    <property type="entry name" value="ATPase_AAA_core"/>
</dbReference>
<dbReference type="GO" id="GO:0007131">
    <property type="term" value="P:reciprocal meiotic recombination"/>
    <property type="evidence" value="ECO:0007669"/>
    <property type="project" value="TreeGrafter"/>
</dbReference>
<proteinExistence type="predicted"/>
<dbReference type="Gene3D" id="3.40.50.300">
    <property type="entry name" value="P-loop containing nucleotide triphosphate hydrolases"/>
    <property type="match status" value="1"/>
</dbReference>
<dbReference type="InterPro" id="IPR003593">
    <property type="entry name" value="AAA+_ATPase"/>
</dbReference>
<dbReference type="GO" id="GO:0005694">
    <property type="term" value="C:chromosome"/>
    <property type="evidence" value="ECO:0007669"/>
    <property type="project" value="TreeGrafter"/>
</dbReference>
<dbReference type="PANTHER" id="PTHR45991">
    <property type="entry name" value="PACHYTENE CHECKPOINT PROTEIN 2"/>
    <property type="match status" value="1"/>
</dbReference>
<organism evidence="6">
    <name type="scientific">Enterobius vermicularis</name>
    <name type="common">Human pinworm</name>
    <dbReference type="NCBI Taxonomy" id="51028"/>
    <lineage>
        <taxon>Eukaryota</taxon>
        <taxon>Metazoa</taxon>
        <taxon>Ecdysozoa</taxon>
        <taxon>Nematoda</taxon>
        <taxon>Chromadorea</taxon>
        <taxon>Rhabditida</taxon>
        <taxon>Spirurina</taxon>
        <taxon>Oxyuridomorpha</taxon>
        <taxon>Oxyuroidea</taxon>
        <taxon>Oxyuridae</taxon>
        <taxon>Enterobius</taxon>
    </lineage>
</organism>
<accession>A0A0N4UZ03</accession>
<dbReference type="STRING" id="51028.A0A0N4UZ03"/>
<dbReference type="OrthoDB" id="10042665at2759"/>
<keyword evidence="5" id="KW-1185">Reference proteome</keyword>